<evidence type="ECO:0000259" key="1">
    <source>
        <dbReference type="Pfam" id="PF00005"/>
    </source>
</evidence>
<reference evidence="3" key="1">
    <citation type="submission" date="2025-08" db="UniProtKB">
        <authorList>
            <consortium name="RefSeq"/>
        </authorList>
    </citation>
    <scope>IDENTIFICATION</scope>
</reference>
<gene>
    <name evidence="3" type="primary">LOC106820603</name>
</gene>
<dbReference type="Gene3D" id="3.40.50.300">
    <property type="entry name" value="P-loop containing nucleotide triphosphate hydrolases"/>
    <property type="match status" value="1"/>
</dbReference>
<dbReference type="InterPro" id="IPR003439">
    <property type="entry name" value="ABC_transporter-like_ATP-bd"/>
</dbReference>
<dbReference type="Pfam" id="PF00005">
    <property type="entry name" value="ABC_tran"/>
    <property type="match status" value="1"/>
</dbReference>
<dbReference type="GeneID" id="106820603"/>
<feature type="non-terminal residue" evidence="3">
    <location>
        <position position="115"/>
    </location>
</feature>
<evidence type="ECO:0000313" key="2">
    <source>
        <dbReference type="Proteomes" id="UP000695022"/>
    </source>
</evidence>
<evidence type="ECO:0000313" key="3">
    <source>
        <dbReference type="RefSeq" id="XP_014680596.1"/>
    </source>
</evidence>
<dbReference type="PANTHER" id="PTHR24221">
    <property type="entry name" value="ATP-BINDING CASSETTE SUB-FAMILY B"/>
    <property type="match status" value="1"/>
</dbReference>
<name>A0ABM1F825_PRICU</name>
<dbReference type="SUPFAM" id="SSF52540">
    <property type="entry name" value="P-loop containing nucleoside triphosphate hydrolases"/>
    <property type="match status" value="1"/>
</dbReference>
<dbReference type="RefSeq" id="XP_014680596.1">
    <property type="nucleotide sequence ID" value="XM_014825110.1"/>
</dbReference>
<dbReference type="Proteomes" id="UP000695022">
    <property type="component" value="Unplaced"/>
</dbReference>
<sequence length="115" mass="12633">QGSVTFDGIHAKDFTLQSLRQQISLVPQQPELFHRSIRDNICLGTDISDAALRDIASKARSLDFIEQLPQQFETLVGERGVKLSGGEKQRIAIARAFLQDAPIVVLDEATSALDS</sequence>
<dbReference type="InterPro" id="IPR027417">
    <property type="entry name" value="P-loop_NTPase"/>
</dbReference>
<accession>A0ABM1F825</accession>
<feature type="domain" description="ABC transporter" evidence="1">
    <location>
        <begin position="1"/>
        <end position="111"/>
    </location>
</feature>
<dbReference type="PANTHER" id="PTHR24221:SF654">
    <property type="entry name" value="ATP-BINDING CASSETTE SUB-FAMILY B MEMBER 6"/>
    <property type="match status" value="1"/>
</dbReference>
<keyword evidence="2" id="KW-1185">Reference proteome</keyword>
<protein>
    <submittedName>
        <fullName evidence="3">Lipid A export ATP-binding/permease protein MsbA-like</fullName>
    </submittedName>
</protein>
<organism evidence="2 3">
    <name type="scientific">Priapulus caudatus</name>
    <name type="common">Priapulid worm</name>
    <dbReference type="NCBI Taxonomy" id="37621"/>
    <lineage>
        <taxon>Eukaryota</taxon>
        <taxon>Metazoa</taxon>
        <taxon>Ecdysozoa</taxon>
        <taxon>Scalidophora</taxon>
        <taxon>Priapulida</taxon>
        <taxon>Priapulimorpha</taxon>
        <taxon>Priapulimorphida</taxon>
        <taxon>Priapulidae</taxon>
        <taxon>Priapulus</taxon>
    </lineage>
</organism>
<proteinExistence type="predicted"/>
<dbReference type="InterPro" id="IPR039421">
    <property type="entry name" value="Type_1_exporter"/>
</dbReference>
<feature type="non-terminal residue" evidence="3">
    <location>
        <position position="1"/>
    </location>
</feature>